<feature type="domain" description="FAS1" evidence="1">
    <location>
        <begin position="19"/>
        <end position="148"/>
    </location>
</feature>
<keyword evidence="3" id="KW-1185">Reference proteome</keyword>
<protein>
    <submittedName>
        <fullName evidence="2">Fasciclin domain-containing protein</fullName>
    </submittedName>
</protein>
<dbReference type="Proteomes" id="UP001352263">
    <property type="component" value="Unassembled WGS sequence"/>
</dbReference>
<name>A0ABU6J243_9BURK</name>
<evidence type="ECO:0000313" key="2">
    <source>
        <dbReference type="EMBL" id="MEC4717691.1"/>
    </source>
</evidence>
<comment type="caution">
    <text evidence="2">The sequence shown here is derived from an EMBL/GenBank/DDBJ whole genome shotgun (WGS) entry which is preliminary data.</text>
</comment>
<evidence type="ECO:0000259" key="1">
    <source>
        <dbReference type="PROSITE" id="PS50213"/>
    </source>
</evidence>
<gene>
    <name evidence="2" type="ORF">RY831_00850</name>
</gene>
<dbReference type="PANTHER" id="PTHR10900:SF77">
    <property type="entry name" value="FI19380P1"/>
    <property type="match status" value="1"/>
</dbReference>
<dbReference type="PROSITE" id="PS50213">
    <property type="entry name" value="FAS1"/>
    <property type="match status" value="1"/>
</dbReference>
<dbReference type="SUPFAM" id="SSF82153">
    <property type="entry name" value="FAS1 domain"/>
    <property type="match status" value="1"/>
</dbReference>
<dbReference type="Pfam" id="PF02469">
    <property type="entry name" value="Fasciclin"/>
    <property type="match status" value="1"/>
</dbReference>
<accession>A0ABU6J243</accession>
<dbReference type="Gene3D" id="2.30.180.10">
    <property type="entry name" value="FAS1 domain"/>
    <property type="match status" value="1"/>
</dbReference>
<reference evidence="2 3" key="1">
    <citation type="submission" date="2023-10" db="EMBL/GenBank/DDBJ databases">
        <title>Noviherbaspirillum sp. CPCC 100848 genome assembly.</title>
        <authorList>
            <person name="Li X.Y."/>
            <person name="Fang X.M."/>
        </authorList>
    </citation>
    <scope>NUCLEOTIDE SEQUENCE [LARGE SCALE GENOMIC DNA]</scope>
    <source>
        <strain evidence="2 3">CPCC 100848</strain>
    </source>
</reference>
<organism evidence="2 3">
    <name type="scientific">Noviherbaspirillum album</name>
    <dbReference type="NCBI Taxonomy" id="3080276"/>
    <lineage>
        <taxon>Bacteria</taxon>
        <taxon>Pseudomonadati</taxon>
        <taxon>Pseudomonadota</taxon>
        <taxon>Betaproteobacteria</taxon>
        <taxon>Burkholderiales</taxon>
        <taxon>Oxalobacteraceae</taxon>
        <taxon>Noviherbaspirillum</taxon>
    </lineage>
</organism>
<dbReference type="InterPro" id="IPR050904">
    <property type="entry name" value="Adhesion/Biosynth-related"/>
</dbReference>
<dbReference type="InterPro" id="IPR036378">
    <property type="entry name" value="FAS1_dom_sf"/>
</dbReference>
<dbReference type="RefSeq" id="WP_326504442.1">
    <property type="nucleotide sequence ID" value="NZ_JAWIIV010000001.1"/>
</dbReference>
<dbReference type="InterPro" id="IPR000782">
    <property type="entry name" value="FAS1_domain"/>
</dbReference>
<dbReference type="EMBL" id="JAWIIV010000001">
    <property type="protein sequence ID" value="MEC4717691.1"/>
    <property type="molecule type" value="Genomic_DNA"/>
</dbReference>
<proteinExistence type="predicted"/>
<sequence length="152" mass="16575">MKEKIAFLMLSACLNTVSAQDLFDLAGDSREISTFLQVVRTAGMEHILRESGPYTVFAPEDSAFQSMPRNERAQLMSDQNMARQVLSDHIVRGKVSIAEIRPGTTETIDGSEISLESDNGLVKVENASVILSDIAADNGVIHVVDAVIRPSR</sequence>
<evidence type="ECO:0000313" key="3">
    <source>
        <dbReference type="Proteomes" id="UP001352263"/>
    </source>
</evidence>
<dbReference type="SMART" id="SM00554">
    <property type="entry name" value="FAS1"/>
    <property type="match status" value="1"/>
</dbReference>
<dbReference type="PANTHER" id="PTHR10900">
    <property type="entry name" value="PERIOSTIN-RELATED"/>
    <property type="match status" value="1"/>
</dbReference>